<proteinExistence type="predicted"/>
<gene>
    <name evidence="1" type="ORF">LWI29_038051</name>
</gene>
<dbReference type="AlphaFoldDB" id="A0AA39S731"/>
<accession>A0AA39S731</accession>
<dbReference type="InterPro" id="IPR012337">
    <property type="entry name" value="RNaseH-like_sf"/>
</dbReference>
<reference evidence="1" key="2">
    <citation type="submission" date="2023-06" db="EMBL/GenBank/DDBJ databases">
        <authorList>
            <person name="Swenson N.G."/>
            <person name="Wegrzyn J.L."/>
            <person name="Mcevoy S.L."/>
        </authorList>
    </citation>
    <scope>NUCLEOTIDE SEQUENCE</scope>
    <source>
        <strain evidence="1">NS2018</strain>
        <tissue evidence="1">Leaf</tissue>
    </source>
</reference>
<name>A0AA39S731_ACESA</name>
<dbReference type="Proteomes" id="UP001168877">
    <property type="component" value="Unassembled WGS sequence"/>
</dbReference>
<evidence type="ECO:0000313" key="1">
    <source>
        <dbReference type="EMBL" id="KAK0583544.1"/>
    </source>
</evidence>
<evidence type="ECO:0000313" key="2">
    <source>
        <dbReference type="Proteomes" id="UP001168877"/>
    </source>
</evidence>
<comment type="caution">
    <text evidence="1">The sequence shown here is derived from an EMBL/GenBank/DDBJ whole genome shotgun (WGS) entry which is preliminary data.</text>
</comment>
<dbReference type="PANTHER" id="PTHR33317">
    <property type="entry name" value="POLYNUCLEOTIDYL TRANSFERASE, RIBONUCLEASE H-LIKE SUPERFAMILY PROTEIN"/>
    <property type="match status" value="1"/>
</dbReference>
<dbReference type="InterPro" id="IPR005227">
    <property type="entry name" value="YqgF"/>
</dbReference>
<dbReference type="Gene3D" id="3.30.420.140">
    <property type="entry name" value="YqgF/RNase H-like domain"/>
    <property type="match status" value="2"/>
</dbReference>
<dbReference type="GO" id="GO:0000967">
    <property type="term" value="P:rRNA 5'-end processing"/>
    <property type="evidence" value="ECO:0007669"/>
    <property type="project" value="TreeGrafter"/>
</dbReference>
<reference evidence="1" key="1">
    <citation type="journal article" date="2022" name="Plant J.">
        <title>Strategies of tolerance reflected in two North American maple genomes.</title>
        <authorList>
            <person name="McEvoy S.L."/>
            <person name="Sezen U.U."/>
            <person name="Trouern-Trend A."/>
            <person name="McMahon S.M."/>
            <person name="Schaberg P.G."/>
            <person name="Yang J."/>
            <person name="Wegrzyn J.L."/>
            <person name="Swenson N.G."/>
        </authorList>
    </citation>
    <scope>NUCLEOTIDE SEQUENCE</scope>
    <source>
        <strain evidence="1">NS2018</strain>
    </source>
</reference>
<organism evidence="1 2">
    <name type="scientific">Acer saccharum</name>
    <name type="common">Sugar maple</name>
    <dbReference type="NCBI Taxonomy" id="4024"/>
    <lineage>
        <taxon>Eukaryota</taxon>
        <taxon>Viridiplantae</taxon>
        <taxon>Streptophyta</taxon>
        <taxon>Embryophyta</taxon>
        <taxon>Tracheophyta</taxon>
        <taxon>Spermatophyta</taxon>
        <taxon>Magnoliopsida</taxon>
        <taxon>eudicotyledons</taxon>
        <taxon>Gunneridae</taxon>
        <taxon>Pentapetalae</taxon>
        <taxon>rosids</taxon>
        <taxon>malvids</taxon>
        <taxon>Sapindales</taxon>
        <taxon>Sapindaceae</taxon>
        <taxon>Hippocastanoideae</taxon>
        <taxon>Acereae</taxon>
        <taxon>Acer</taxon>
    </lineage>
</organism>
<protein>
    <submittedName>
        <fullName evidence="1">Uncharacterized protein</fullName>
    </submittedName>
</protein>
<keyword evidence="2" id="KW-1185">Reference proteome</keyword>
<dbReference type="EMBL" id="JAUESC010000384">
    <property type="protein sequence ID" value="KAK0583544.1"/>
    <property type="molecule type" value="Genomic_DNA"/>
</dbReference>
<dbReference type="PANTHER" id="PTHR33317:SF1">
    <property type="entry name" value="POLYNUCLEOTIDYL TRANSFERASE, RIBONUCLEASE H-LIKE SUPERFAMILY PROTEIN"/>
    <property type="match status" value="1"/>
</dbReference>
<sequence length="291" mass="33754">MKYVNPLSLFEECLKISKEKVPGRKKWAQLLGLDLNDKYVSLSASCHQNWTSQSINPLFRDKETIDSIAIKLRSLISRYKLHCVVVGYPCSIKNENPYGEQVKIFINDLHNTGKLEGLKYTYWDKRFASKMKYVKPLSLFEECMKISKEKVPGRKKWAQLLGLDLNDNPLFRDKETIDSIAIKLRSLISRYKLHCVVVGYPCSIKNENPYGEQVKSFINDLHNTGKLEGLKYTYWDKRFASKAMESDLKTYFNSADHCNHILVRHSGDEVLRGYLEFFNSCRNEGWISIAS</sequence>
<dbReference type="Pfam" id="PF03652">
    <property type="entry name" value="RuvX"/>
    <property type="match status" value="2"/>
</dbReference>
<dbReference type="SUPFAM" id="SSF53098">
    <property type="entry name" value="Ribonuclease H-like"/>
    <property type="match status" value="2"/>
</dbReference>
<dbReference type="InterPro" id="IPR037027">
    <property type="entry name" value="YqgF/RNaseH-like_dom_sf"/>
</dbReference>